<feature type="compositionally biased region" description="Basic and acidic residues" evidence="1">
    <location>
        <begin position="115"/>
        <end position="130"/>
    </location>
</feature>
<dbReference type="EMBL" id="AJVK01026101">
    <property type="status" value="NOT_ANNOTATED_CDS"/>
    <property type="molecule type" value="Genomic_DNA"/>
</dbReference>
<dbReference type="Pfam" id="PF07841">
    <property type="entry name" value="DM4_12"/>
    <property type="match status" value="1"/>
</dbReference>
<dbReference type="PANTHER" id="PTHR21398">
    <property type="entry name" value="AGAP007094-PA"/>
    <property type="match status" value="1"/>
</dbReference>
<evidence type="ECO:0000256" key="2">
    <source>
        <dbReference type="SAM" id="SignalP"/>
    </source>
</evidence>
<reference evidence="3" key="1">
    <citation type="submission" date="2022-08" db="UniProtKB">
        <authorList>
            <consortium name="EnsemblMetazoa"/>
        </authorList>
    </citation>
    <scope>IDENTIFICATION</scope>
    <source>
        <strain evidence="3">Israel</strain>
    </source>
</reference>
<feature type="chain" id="PRO_5043881792" evidence="2">
    <location>
        <begin position="22"/>
        <end position="221"/>
    </location>
</feature>
<evidence type="ECO:0000256" key="1">
    <source>
        <dbReference type="SAM" id="MobiDB-lite"/>
    </source>
</evidence>
<feature type="compositionally biased region" description="Polar residues" evidence="1">
    <location>
        <begin position="131"/>
        <end position="143"/>
    </location>
</feature>
<dbReference type="VEuPathDB" id="VectorBase:PPAI003145"/>
<dbReference type="Proteomes" id="UP000092462">
    <property type="component" value="Unassembled WGS sequence"/>
</dbReference>
<name>A0A1B0D6N6_PHLPP</name>
<dbReference type="InterPro" id="IPR006631">
    <property type="entry name" value="DM4_12"/>
</dbReference>
<feature type="signal peptide" evidence="2">
    <location>
        <begin position="1"/>
        <end position="21"/>
    </location>
</feature>
<dbReference type="AlphaFoldDB" id="A0A1B0D6N6"/>
<dbReference type="EMBL" id="AJVK01026100">
    <property type="status" value="NOT_ANNOTATED_CDS"/>
    <property type="molecule type" value="Genomic_DNA"/>
</dbReference>
<evidence type="ECO:0000313" key="3">
    <source>
        <dbReference type="EnsemblMetazoa" id="PPAI003145-PA"/>
    </source>
</evidence>
<accession>A0A1B0D6N6</accession>
<dbReference type="PANTHER" id="PTHR21398:SF22">
    <property type="entry name" value="IP12060P-RELATED"/>
    <property type="match status" value="1"/>
</dbReference>
<keyword evidence="2" id="KW-0732">Signal</keyword>
<dbReference type="EnsemblMetazoa" id="PPAI003145-RA">
    <property type="protein sequence ID" value="PPAI003145-PA"/>
    <property type="gene ID" value="PPAI003145"/>
</dbReference>
<feature type="region of interest" description="Disordered" evidence="1">
    <location>
        <begin position="115"/>
        <end position="152"/>
    </location>
</feature>
<proteinExistence type="predicted"/>
<protein>
    <submittedName>
        <fullName evidence="3">Uncharacterized protein</fullName>
    </submittedName>
</protein>
<sequence length="221" mass="25057">MKIRQFLVILVSLLNLNGTTSQNDMEVLEREKRFLLYPDSITSDVGVLVAIAIPLDLPHRSVFVSYNFEANYPPPRTVADLIPFKFLNDDGGIGRNIHKDELLVGKESHNKTLAEEYGSDRQMKNDEEGNHITTEPQETSTPVPTDAKSPHKRDLRPIHELTGVIGDVFHIILTPSTSIREDLHPEYYKAEELGRSGNCSKYNKYCSQSILDYISHVMHII</sequence>
<organism evidence="3 4">
    <name type="scientific">Phlebotomus papatasi</name>
    <name type="common">Sandfly</name>
    <dbReference type="NCBI Taxonomy" id="29031"/>
    <lineage>
        <taxon>Eukaryota</taxon>
        <taxon>Metazoa</taxon>
        <taxon>Ecdysozoa</taxon>
        <taxon>Arthropoda</taxon>
        <taxon>Hexapoda</taxon>
        <taxon>Insecta</taxon>
        <taxon>Pterygota</taxon>
        <taxon>Neoptera</taxon>
        <taxon>Endopterygota</taxon>
        <taxon>Diptera</taxon>
        <taxon>Nematocera</taxon>
        <taxon>Psychodoidea</taxon>
        <taxon>Psychodidae</taxon>
        <taxon>Phlebotomus</taxon>
        <taxon>Phlebotomus</taxon>
    </lineage>
</organism>
<evidence type="ECO:0000313" key="4">
    <source>
        <dbReference type="Proteomes" id="UP000092462"/>
    </source>
</evidence>
<dbReference type="VEuPathDB" id="VectorBase:PPAPM1_005343"/>
<keyword evidence="4" id="KW-1185">Reference proteome</keyword>